<organism evidence="1 2">
    <name type="scientific">Algoriphagus ornithinivorans</name>
    <dbReference type="NCBI Taxonomy" id="226506"/>
    <lineage>
        <taxon>Bacteria</taxon>
        <taxon>Pseudomonadati</taxon>
        <taxon>Bacteroidota</taxon>
        <taxon>Cytophagia</taxon>
        <taxon>Cytophagales</taxon>
        <taxon>Cyclobacteriaceae</taxon>
        <taxon>Algoriphagus</taxon>
    </lineage>
</organism>
<sequence length="293" mass="33305">MGTRITIFFLFLLGLSHSLFAQEIPVSERYFSMGIPVDTLKNPRLEEVSGIAFSHIHPNLIYVHTDSGGEAAVYMLDSLGKEIGKIILKGLKNRDWEDIAVGLGPDGKSYIYIAEIGDNLARYSSVYVHRIPEPRVIQALIEEKAVSVELNYPGGARDAETLMLDPLDKRLYIVSKRDKKNNLYSFSWDQFGNKEEIKLDKHLEFPFSSSVAGDISKDGCHILIKNYFAVYYWIRKEGESLTETLARTPISLPYVPEPQGEAIAFSFSMKSYFTISEKRFNILPVLYRYPSKK</sequence>
<evidence type="ECO:0000313" key="2">
    <source>
        <dbReference type="Proteomes" id="UP000199564"/>
    </source>
</evidence>
<dbReference type="AlphaFoldDB" id="A0A1I5AZ46"/>
<dbReference type="EMBL" id="FOVW01000001">
    <property type="protein sequence ID" value="SFN67738.1"/>
    <property type="molecule type" value="Genomic_DNA"/>
</dbReference>
<dbReference type="SUPFAM" id="SSF82171">
    <property type="entry name" value="DPP6 N-terminal domain-like"/>
    <property type="match status" value="1"/>
</dbReference>
<dbReference type="RefSeq" id="WP_091649362.1">
    <property type="nucleotide sequence ID" value="NZ_FOVW01000001.1"/>
</dbReference>
<gene>
    <name evidence="1" type="ORF">SAMN04488519_101328</name>
</gene>
<keyword evidence="2" id="KW-1185">Reference proteome</keyword>
<protein>
    <recommendedName>
        <fullName evidence="3">TolB-like 6-blade propeller-like</fullName>
    </recommendedName>
</protein>
<dbReference type="Proteomes" id="UP000199564">
    <property type="component" value="Unassembled WGS sequence"/>
</dbReference>
<reference evidence="2" key="1">
    <citation type="submission" date="2016-10" db="EMBL/GenBank/DDBJ databases">
        <authorList>
            <person name="Varghese N."/>
            <person name="Submissions S."/>
        </authorList>
    </citation>
    <scope>NUCLEOTIDE SEQUENCE [LARGE SCALE GENOMIC DNA]</scope>
    <source>
        <strain evidence="2">DSM 15282</strain>
    </source>
</reference>
<name>A0A1I5AZ46_9BACT</name>
<evidence type="ECO:0000313" key="1">
    <source>
        <dbReference type="EMBL" id="SFN67738.1"/>
    </source>
</evidence>
<dbReference type="STRING" id="226506.SAMN04488519_101328"/>
<proteinExistence type="predicted"/>
<evidence type="ECO:0008006" key="3">
    <source>
        <dbReference type="Google" id="ProtNLM"/>
    </source>
</evidence>
<accession>A0A1I5AZ46</accession>